<comment type="subcellular location">
    <subcellularLocation>
        <location evidence="1">Membrane</location>
        <topology evidence="1">Multi-pass membrane protein</topology>
    </subcellularLocation>
</comment>
<gene>
    <name evidence="9" type="ORF">QBC46DRAFT_309058</name>
</gene>
<keyword evidence="4 7" id="KW-0472">Membrane</keyword>
<dbReference type="InterPro" id="IPR049326">
    <property type="entry name" value="Rhodopsin_dom_fungi"/>
</dbReference>
<dbReference type="Proteomes" id="UP001303473">
    <property type="component" value="Unassembled WGS sequence"/>
</dbReference>
<evidence type="ECO:0000256" key="5">
    <source>
        <dbReference type="ARBA" id="ARBA00038359"/>
    </source>
</evidence>
<feature type="transmembrane region" description="Helical" evidence="7">
    <location>
        <begin position="29"/>
        <end position="54"/>
    </location>
</feature>
<evidence type="ECO:0000256" key="1">
    <source>
        <dbReference type="ARBA" id="ARBA00004141"/>
    </source>
</evidence>
<evidence type="ECO:0000256" key="2">
    <source>
        <dbReference type="ARBA" id="ARBA00022692"/>
    </source>
</evidence>
<feature type="transmembrane region" description="Helical" evidence="7">
    <location>
        <begin position="223"/>
        <end position="245"/>
    </location>
</feature>
<name>A0AAN6NCG1_9PEZI</name>
<sequence>MNSTDGSIIGAGPPPPGITPNFVNPSESIAGRLILTAAIFPAFTVPIVILRLYTSGFIVRRWHADDYLIAVALIFAIANSVISGIQTENGAGLHIWDVPLPSFMRFMKLGSIGGSVTYNMGTVFIKTSILAFYVRFSPDNAFRITVFLTMFVAVGYSVANGFSFLYLCQPMEKFWDYTVPGHCIDSFNAYLASAALNVGTDIVILLLPIWMLWPLRVPTKKKILVTLILMAGGFVCAVSIVRLNAILLGTNETDFTWYYVINLIWNLCEMYTGIICACLPCLRAFAKHHFPNWGIFMDDGGNNTASLRSFSLPTALRLSRRGRNNNGQSEASKPSAVSTNWSYATRIDTSEEGERDPSVVVEETAQKGEDQ</sequence>
<feature type="compositionally biased region" description="Polar residues" evidence="6">
    <location>
        <begin position="328"/>
        <end position="343"/>
    </location>
</feature>
<feature type="transmembrane region" description="Helical" evidence="7">
    <location>
        <begin position="106"/>
        <end position="134"/>
    </location>
</feature>
<evidence type="ECO:0000259" key="8">
    <source>
        <dbReference type="Pfam" id="PF20684"/>
    </source>
</evidence>
<comment type="caution">
    <text evidence="9">The sequence shown here is derived from an EMBL/GenBank/DDBJ whole genome shotgun (WGS) entry which is preliminary data.</text>
</comment>
<dbReference type="GO" id="GO:0016020">
    <property type="term" value="C:membrane"/>
    <property type="evidence" value="ECO:0007669"/>
    <property type="project" value="UniProtKB-SubCell"/>
</dbReference>
<protein>
    <recommendedName>
        <fullName evidence="8">Rhodopsin domain-containing protein</fullName>
    </recommendedName>
</protein>
<dbReference type="PANTHER" id="PTHR33048">
    <property type="entry name" value="PTH11-LIKE INTEGRAL MEMBRANE PROTEIN (AFU_ORTHOLOGUE AFUA_5G11245)"/>
    <property type="match status" value="1"/>
</dbReference>
<evidence type="ECO:0000313" key="9">
    <source>
        <dbReference type="EMBL" id="KAK3942479.1"/>
    </source>
</evidence>
<evidence type="ECO:0000313" key="10">
    <source>
        <dbReference type="Proteomes" id="UP001303473"/>
    </source>
</evidence>
<feature type="transmembrane region" description="Helical" evidence="7">
    <location>
        <begin position="146"/>
        <end position="167"/>
    </location>
</feature>
<reference evidence="10" key="1">
    <citation type="journal article" date="2023" name="Mol. Phylogenet. Evol.">
        <title>Genome-scale phylogeny and comparative genomics of the fungal order Sordariales.</title>
        <authorList>
            <person name="Hensen N."/>
            <person name="Bonometti L."/>
            <person name="Westerberg I."/>
            <person name="Brannstrom I.O."/>
            <person name="Guillou S."/>
            <person name="Cros-Aarteil S."/>
            <person name="Calhoun S."/>
            <person name="Haridas S."/>
            <person name="Kuo A."/>
            <person name="Mondo S."/>
            <person name="Pangilinan J."/>
            <person name="Riley R."/>
            <person name="LaButti K."/>
            <person name="Andreopoulos B."/>
            <person name="Lipzen A."/>
            <person name="Chen C."/>
            <person name="Yan M."/>
            <person name="Daum C."/>
            <person name="Ng V."/>
            <person name="Clum A."/>
            <person name="Steindorff A."/>
            <person name="Ohm R.A."/>
            <person name="Martin F."/>
            <person name="Silar P."/>
            <person name="Natvig D.O."/>
            <person name="Lalanne C."/>
            <person name="Gautier V."/>
            <person name="Ament-Velasquez S.L."/>
            <person name="Kruys A."/>
            <person name="Hutchinson M.I."/>
            <person name="Powell A.J."/>
            <person name="Barry K."/>
            <person name="Miller A.N."/>
            <person name="Grigoriev I.V."/>
            <person name="Debuchy R."/>
            <person name="Gladieux P."/>
            <person name="Hiltunen Thoren M."/>
            <person name="Johannesson H."/>
        </authorList>
    </citation>
    <scope>NUCLEOTIDE SEQUENCE [LARGE SCALE GENOMIC DNA]</scope>
    <source>
        <strain evidence="10">CBS 340.73</strain>
    </source>
</reference>
<evidence type="ECO:0000256" key="6">
    <source>
        <dbReference type="SAM" id="MobiDB-lite"/>
    </source>
</evidence>
<feature type="domain" description="Rhodopsin" evidence="8">
    <location>
        <begin position="50"/>
        <end position="286"/>
    </location>
</feature>
<comment type="similarity">
    <text evidence="5">Belongs to the SAT4 family.</text>
</comment>
<dbReference type="PANTHER" id="PTHR33048:SF47">
    <property type="entry name" value="INTEGRAL MEMBRANE PROTEIN-RELATED"/>
    <property type="match status" value="1"/>
</dbReference>
<feature type="transmembrane region" description="Helical" evidence="7">
    <location>
        <begin position="187"/>
        <end position="211"/>
    </location>
</feature>
<organism evidence="9 10">
    <name type="scientific">Diplogelasinospora grovesii</name>
    <dbReference type="NCBI Taxonomy" id="303347"/>
    <lineage>
        <taxon>Eukaryota</taxon>
        <taxon>Fungi</taxon>
        <taxon>Dikarya</taxon>
        <taxon>Ascomycota</taxon>
        <taxon>Pezizomycotina</taxon>
        <taxon>Sordariomycetes</taxon>
        <taxon>Sordariomycetidae</taxon>
        <taxon>Sordariales</taxon>
        <taxon>Diplogelasinosporaceae</taxon>
        <taxon>Diplogelasinospora</taxon>
    </lineage>
</organism>
<proteinExistence type="inferred from homology"/>
<feature type="region of interest" description="Disordered" evidence="6">
    <location>
        <begin position="320"/>
        <end position="371"/>
    </location>
</feature>
<evidence type="ECO:0000256" key="4">
    <source>
        <dbReference type="ARBA" id="ARBA00023136"/>
    </source>
</evidence>
<dbReference type="AlphaFoldDB" id="A0AAN6NCG1"/>
<dbReference type="Pfam" id="PF20684">
    <property type="entry name" value="Fung_rhodopsin"/>
    <property type="match status" value="1"/>
</dbReference>
<dbReference type="EMBL" id="MU853773">
    <property type="protein sequence ID" value="KAK3942479.1"/>
    <property type="molecule type" value="Genomic_DNA"/>
</dbReference>
<keyword evidence="2 7" id="KW-0812">Transmembrane</keyword>
<feature type="transmembrane region" description="Helical" evidence="7">
    <location>
        <begin position="66"/>
        <end position="86"/>
    </location>
</feature>
<evidence type="ECO:0000256" key="7">
    <source>
        <dbReference type="SAM" id="Phobius"/>
    </source>
</evidence>
<accession>A0AAN6NCG1</accession>
<keyword evidence="10" id="KW-1185">Reference proteome</keyword>
<dbReference type="InterPro" id="IPR052337">
    <property type="entry name" value="SAT4-like"/>
</dbReference>
<feature type="transmembrane region" description="Helical" evidence="7">
    <location>
        <begin position="257"/>
        <end position="282"/>
    </location>
</feature>
<keyword evidence="3 7" id="KW-1133">Transmembrane helix</keyword>
<evidence type="ECO:0000256" key="3">
    <source>
        <dbReference type="ARBA" id="ARBA00022989"/>
    </source>
</evidence>